<organism evidence="1 2">
    <name type="scientific">Pseudoxanthomonas composti</name>
    <dbReference type="NCBI Taxonomy" id="2137479"/>
    <lineage>
        <taxon>Bacteria</taxon>
        <taxon>Pseudomonadati</taxon>
        <taxon>Pseudomonadota</taxon>
        <taxon>Gammaproteobacteria</taxon>
        <taxon>Lysobacterales</taxon>
        <taxon>Lysobacteraceae</taxon>
        <taxon>Pseudoxanthomonas</taxon>
    </lineage>
</organism>
<evidence type="ECO:0000313" key="2">
    <source>
        <dbReference type="Proteomes" id="UP000289784"/>
    </source>
</evidence>
<dbReference type="EMBL" id="SAWZ01000012">
    <property type="protein sequence ID" value="RXR00346.1"/>
    <property type="molecule type" value="Genomic_DNA"/>
</dbReference>
<protein>
    <submittedName>
        <fullName evidence="1">Uncharacterized protein</fullName>
    </submittedName>
</protein>
<dbReference type="AlphaFoldDB" id="A0A4Q1JT01"/>
<dbReference type="Proteomes" id="UP000289784">
    <property type="component" value="Unassembled WGS sequence"/>
</dbReference>
<accession>A0A4Q1JT01</accession>
<evidence type="ECO:0000313" key="1">
    <source>
        <dbReference type="EMBL" id="RXR00346.1"/>
    </source>
</evidence>
<dbReference type="OrthoDB" id="5987218at2"/>
<sequence>MRWKKVISYSFGFKPADKTYWMYYTLEGSSTSTQVTLTAIECQALATLFNASASISYDTVAGYFATGARAL</sequence>
<gene>
    <name evidence="1" type="ORF">EPA99_17225</name>
</gene>
<dbReference type="RefSeq" id="WP_129472483.1">
    <property type="nucleotide sequence ID" value="NZ_SAWZ01000012.1"/>
</dbReference>
<reference evidence="1 2" key="1">
    <citation type="submission" date="2019-01" db="EMBL/GenBank/DDBJ databases">
        <title>Pseudoxanthomonas composti sp. nov., isolated from compost.</title>
        <authorList>
            <person name="Yang G."/>
        </authorList>
    </citation>
    <scope>NUCLEOTIDE SEQUENCE [LARGE SCALE GENOMIC DNA]</scope>
    <source>
        <strain evidence="1 2">GSS15</strain>
    </source>
</reference>
<proteinExistence type="predicted"/>
<name>A0A4Q1JT01_9GAMM</name>
<comment type="caution">
    <text evidence="1">The sequence shown here is derived from an EMBL/GenBank/DDBJ whole genome shotgun (WGS) entry which is preliminary data.</text>
</comment>
<keyword evidence="2" id="KW-1185">Reference proteome</keyword>